<accession>A0A8S0Q8J3</accession>
<dbReference type="Proteomes" id="UP000594638">
    <property type="component" value="Unassembled WGS sequence"/>
</dbReference>
<dbReference type="Gramene" id="OE9A055889T1">
    <property type="protein sequence ID" value="OE9A055889C1"/>
    <property type="gene ID" value="OE9A055889"/>
</dbReference>
<reference evidence="2 3" key="1">
    <citation type="submission" date="2019-12" db="EMBL/GenBank/DDBJ databases">
        <authorList>
            <person name="Alioto T."/>
            <person name="Alioto T."/>
            <person name="Gomez Garrido J."/>
        </authorList>
    </citation>
    <scope>NUCLEOTIDE SEQUENCE [LARGE SCALE GENOMIC DNA]</scope>
</reference>
<protein>
    <submittedName>
        <fullName evidence="2">Uncharacterized protein</fullName>
    </submittedName>
</protein>
<keyword evidence="3" id="KW-1185">Reference proteome</keyword>
<name>A0A8S0Q8J3_OLEEU</name>
<evidence type="ECO:0000256" key="1">
    <source>
        <dbReference type="SAM" id="MobiDB-lite"/>
    </source>
</evidence>
<feature type="non-terminal residue" evidence="2">
    <location>
        <position position="92"/>
    </location>
</feature>
<sequence length="92" mass="10417">MEKTRGKAIRNHINSSCWVEKKVDILVDLDVTSRFHSVTIVFDGATSSTTNVQEVEPKDWLENKAKFDDVTDVSVNGPNVEEPEKDPKLEEE</sequence>
<evidence type="ECO:0000313" key="2">
    <source>
        <dbReference type="EMBL" id="CAA2962313.1"/>
    </source>
</evidence>
<evidence type="ECO:0000313" key="3">
    <source>
        <dbReference type="Proteomes" id="UP000594638"/>
    </source>
</evidence>
<dbReference type="AlphaFoldDB" id="A0A8S0Q8J3"/>
<organism evidence="2 3">
    <name type="scientific">Olea europaea subsp. europaea</name>
    <dbReference type="NCBI Taxonomy" id="158383"/>
    <lineage>
        <taxon>Eukaryota</taxon>
        <taxon>Viridiplantae</taxon>
        <taxon>Streptophyta</taxon>
        <taxon>Embryophyta</taxon>
        <taxon>Tracheophyta</taxon>
        <taxon>Spermatophyta</taxon>
        <taxon>Magnoliopsida</taxon>
        <taxon>eudicotyledons</taxon>
        <taxon>Gunneridae</taxon>
        <taxon>Pentapetalae</taxon>
        <taxon>asterids</taxon>
        <taxon>lamiids</taxon>
        <taxon>Lamiales</taxon>
        <taxon>Oleaceae</taxon>
        <taxon>Oleeae</taxon>
        <taxon>Olea</taxon>
    </lineage>
</organism>
<gene>
    <name evidence="2" type="ORF">OLEA9_A055889</name>
</gene>
<dbReference type="EMBL" id="CACTIH010000858">
    <property type="protein sequence ID" value="CAA2962313.1"/>
    <property type="molecule type" value="Genomic_DNA"/>
</dbReference>
<feature type="region of interest" description="Disordered" evidence="1">
    <location>
        <begin position="70"/>
        <end position="92"/>
    </location>
</feature>
<proteinExistence type="predicted"/>
<comment type="caution">
    <text evidence="2">The sequence shown here is derived from an EMBL/GenBank/DDBJ whole genome shotgun (WGS) entry which is preliminary data.</text>
</comment>